<dbReference type="Proteomes" id="UP000199612">
    <property type="component" value="Unassembled WGS sequence"/>
</dbReference>
<dbReference type="EMBL" id="FOLT01000001">
    <property type="protein sequence ID" value="SFB91021.1"/>
    <property type="molecule type" value="Genomic_DNA"/>
</dbReference>
<sequence length="120" mass="14073">MNNEAIIVAVITGLLTYFGTKKQTEYQLKGKEVEADANTEGMYVQNMSMILAEYKEQVSGFREELRVVKAEFSDFRREHYKKIEEYKIYVEELEEEIDALKDERNDLKLELSYLKGENDG</sequence>
<feature type="coiled-coil region" evidence="1">
    <location>
        <begin position="51"/>
        <end position="117"/>
    </location>
</feature>
<keyword evidence="1" id="KW-0175">Coiled coil</keyword>
<evidence type="ECO:0000313" key="3">
    <source>
        <dbReference type="Proteomes" id="UP000199612"/>
    </source>
</evidence>
<reference evidence="3" key="1">
    <citation type="submission" date="2016-10" db="EMBL/GenBank/DDBJ databases">
        <authorList>
            <person name="Varghese N."/>
            <person name="Submissions S."/>
        </authorList>
    </citation>
    <scope>NUCLEOTIDE SEQUENCE [LARGE SCALE GENOMIC DNA]</scope>
    <source>
        <strain evidence="3">DSM 23664</strain>
    </source>
</reference>
<dbReference type="STRING" id="753702.SAMN04488102_101373"/>
<protein>
    <submittedName>
        <fullName evidence="2">Uncharacterized protein</fullName>
    </submittedName>
</protein>
<keyword evidence="3" id="KW-1185">Reference proteome</keyword>
<dbReference type="Gene3D" id="1.20.5.1700">
    <property type="match status" value="1"/>
</dbReference>
<gene>
    <name evidence="2" type="ORF">SAMN04488102_101373</name>
</gene>
<dbReference type="RefSeq" id="WP_091528188.1">
    <property type="nucleotide sequence ID" value="NZ_FOLT01000001.1"/>
</dbReference>
<organism evidence="2 3">
    <name type="scientific">Alkalibacterium subtropicum</name>
    <dbReference type="NCBI Taxonomy" id="753702"/>
    <lineage>
        <taxon>Bacteria</taxon>
        <taxon>Bacillati</taxon>
        <taxon>Bacillota</taxon>
        <taxon>Bacilli</taxon>
        <taxon>Lactobacillales</taxon>
        <taxon>Carnobacteriaceae</taxon>
        <taxon>Alkalibacterium</taxon>
    </lineage>
</organism>
<evidence type="ECO:0000256" key="1">
    <source>
        <dbReference type="SAM" id="Coils"/>
    </source>
</evidence>
<evidence type="ECO:0000313" key="2">
    <source>
        <dbReference type="EMBL" id="SFB91021.1"/>
    </source>
</evidence>
<accession>A0A1I1EVF1</accession>
<proteinExistence type="predicted"/>
<dbReference type="OrthoDB" id="2168785at2"/>
<dbReference type="AlphaFoldDB" id="A0A1I1EVF1"/>
<name>A0A1I1EVF1_9LACT</name>